<proteinExistence type="predicted"/>
<evidence type="ECO:0000313" key="5">
    <source>
        <dbReference type="EMBL" id="KAK8937365.1"/>
    </source>
</evidence>
<keyword evidence="2" id="KW-0472">Membrane</keyword>
<feature type="transmembrane region" description="Helical" evidence="2">
    <location>
        <begin position="301"/>
        <end position="320"/>
    </location>
</feature>
<dbReference type="Pfam" id="PF17171">
    <property type="entry name" value="GST_C_6"/>
    <property type="match status" value="1"/>
</dbReference>
<feature type="domain" description="Thioredoxin-like fold" evidence="4">
    <location>
        <begin position="27"/>
        <end position="122"/>
    </location>
</feature>
<dbReference type="PANTHER" id="PTHR12289">
    <property type="entry name" value="METAXIN RELATED"/>
    <property type="match status" value="1"/>
</dbReference>
<dbReference type="EMBL" id="JBBWWQ010000010">
    <property type="protein sequence ID" value="KAK8937365.1"/>
    <property type="molecule type" value="Genomic_DNA"/>
</dbReference>
<evidence type="ECO:0000313" key="6">
    <source>
        <dbReference type="Proteomes" id="UP001418222"/>
    </source>
</evidence>
<feature type="region of interest" description="Disordered" evidence="1">
    <location>
        <begin position="254"/>
        <end position="292"/>
    </location>
</feature>
<gene>
    <name evidence="5" type="primary">MTX1</name>
    <name evidence="5" type="ORF">KSP39_PZI011821</name>
</gene>
<dbReference type="Proteomes" id="UP001418222">
    <property type="component" value="Unassembled WGS sequence"/>
</dbReference>
<reference evidence="5 6" key="1">
    <citation type="journal article" date="2022" name="Nat. Plants">
        <title>Genomes of leafy and leafless Platanthera orchids illuminate the evolution of mycoheterotrophy.</title>
        <authorList>
            <person name="Li M.H."/>
            <person name="Liu K.W."/>
            <person name="Li Z."/>
            <person name="Lu H.C."/>
            <person name="Ye Q.L."/>
            <person name="Zhang D."/>
            <person name="Wang J.Y."/>
            <person name="Li Y.F."/>
            <person name="Zhong Z.M."/>
            <person name="Liu X."/>
            <person name="Yu X."/>
            <person name="Liu D.K."/>
            <person name="Tu X.D."/>
            <person name="Liu B."/>
            <person name="Hao Y."/>
            <person name="Liao X.Y."/>
            <person name="Jiang Y.T."/>
            <person name="Sun W.H."/>
            <person name="Chen J."/>
            <person name="Chen Y.Q."/>
            <person name="Ai Y."/>
            <person name="Zhai J.W."/>
            <person name="Wu S.S."/>
            <person name="Zhou Z."/>
            <person name="Hsiao Y.Y."/>
            <person name="Wu W.L."/>
            <person name="Chen Y.Y."/>
            <person name="Lin Y.F."/>
            <person name="Hsu J.L."/>
            <person name="Li C.Y."/>
            <person name="Wang Z.W."/>
            <person name="Zhao X."/>
            <person name="Zhong W.Y."/>
            <person name="Ma X.K."/>
            <person name="Ma L."/>
            <person name="Huang J."/>
            <person name="Chen G.Z."/>
            <person name="Huang M.Z."/>
            <person name="Huang L."/>
            <person name="Peng D.H."/>
            <person name="Luo Y.B."/>
            <person name="Zou S.Q."/>
            <person name="Chen S.P."/>
            <person name="Lan S."/>
            <person name="Tsai W.C."/>
            <person name="Van de Peer Y."/>
            <person name="Liu Z.J."/>
        </authorList>
    </citation>
    <scope>NUCLEOTIDE SEQUENCE [LARGE SCALE GENOMIC DNA]</scope>
    <source>
        <strain evidence="5">Lor287</strain>
    </source>
</reference>
<comment type="caution">
    <text evidence="5">The sequence shown here is derived from an EMBL/GenBank/DDBJ whole genome shotgun (WGS) entry which is preliminary data.</text>
</comment>
<dbReference type="PANTHER" id="PTHR12289:SF41">
    <property type="entry name" value="FAILED AXON CONNECTIONS-RELATED"/>
    <property type="match status" value="1"/>
</dbReference>
<name>A0AAP0BGG8_9ASPA</name>
<keyword evidence="2" id="KW-0812">Transmembrane</keyword>
<accession>A0AAP0BGG8</accession>
<feature type="compositionally biased region" description="Basic residues" evidence="1">
    <location>
        <begin position="269"/>
        <end position="286"/>
    </location>
</feature>
<evidence type="ECO:0000256" key="2">
    <source>
        <dbReference type="SAM" id="Phobius"/>
    </source>
</evidence>
<evidence type="ECO:0000259" key="3">
    <source>
        <dbReference type="Pfam" id="PF17171"/>
    </source>
</evidence>
<evidence type="ECO:0000259" key="4">
    <source>
        <dbReference type="Pfam" id="PF17172"/>
    </source>
</evidence>
<dbReference type="GO" id="GO:0006626">
    <property type="term" value="P:protein targeting to mitochondrion"/>
    <property type="evidence" value="ECO:0007669"/>
    <property type="project" value="TreeGrafter"/>
</dbReference>
<dbReference type="InterPro" id="IPR050931">
    <property type="entry name" value="Mito_Protein_Transport_Metaxin"/>
</dbReference>
<keyword evidence="6" id="KW-1185">Reference proteome</keyword>
<dbReference type="Pfam" id="PF17172">
    <property type="entry name" value="GST_N_4"/>
    <property type="match status" value="1"/>
</dbReference>
<dbReference type="CDD" id="cd03193">
    <property type="entry name" value="GST_C_Metaxin"/>
    <property type="match status" value="1"/>
</dbReference>
<dbReference type="InterPro" id="IPR033468">
    <property type="entry name" value="Metaxin_GST"/>
</dbReference>
<keyword evidence="2" id="KW-1133">Transmembrane helix</keyword>
<dbReference type="GO" id="GO:0005741">
    <property type="term" value="C:mitochondrial outer membrane"/>
    <property type="evidence" value="ECO:0007669"/>
    <property type="project" value="TreeGrafter"/>
</dbReference>
<evidence type="ECO:0000256" key="1">
    <source>
        <dbReference type="SAM" id="MobiDB-lite"/>
    </source>
</evidence>
<organism evidence="5 6">
    <name type="scientific">Platanthera zijinensis</name>
    <dbReference type="NCBI Taxonomy" id="2320716"/>
    <lineage>
        <taxon>Eukaryota</taxon>
        <taxon>Viridiplantae</taxon>
        <taxon>Streptophyta</taxon>
        <taxon>Embryophyta</taxon>
        <taxon>Tracheophyta</taxon>
        <taxon>Spermatophyta</taxon>
        <taxon>Magnoliopsida</taxon>
        <taxon>Liliopsida</taxon>
        <taxon>Asparagales</taxon>
        <taxon>Orchidaceae</taxon>
        <taxon>Orchidoideae</taxon>
        <taxon>Orchideae</taxon>
        <taxon>Orchidinae</taxon>
        <taxon>Platanthera</taxon>
    </lineage>
</organism>
<sequence length="338" mass="38101">MSDGEPGRSSFVLVARKGGFGLPTSCPSCLPVYLYLRFANTAFDLLYDVTNPDSDHVPYFEYGYYVAFNNEKGGVIETLKQEGIVDLDPKASSSYFPEWLSTKALINSWLAEALDYELWVASDRNIAHKIYFSELPWLLAKILYEKQSQTVKRRLGITTLNASEREEEIYRNATLAYEALSLRLGNQSFFFDERFMLVAYRPTSADALFLGHALFALHALPDTSVLQINFLKHDNLVQYADNLKRQFLDGDASSSSIGKSHSDPSTSTPRKKASHWSSKPKPKPKERKTEEEKTFRRRAKYFLGAQLVAVLVFLSLFGGAEGADDLQGGEEGDFSYED</sequence>
<feature type="domain" description="Metaxin glutathione S-transferase" evidence="3">
    <location>
        <begin position="176"/>
        <end position="242"/>
    </location>
</feature>
<dbReference type="InterPro" id="IPR012336">
    <property type="entry name" value="Thioredoxin-like_fold"/>
</dbReference>
<protein>
    <submittedName>
        <fullName evidence="5">Mitochondrial outer membrane import complex protein METAXIN</fullName>
    </submittedName>
</protein>
<dbReference type="AlphaFoldDB" id="A0AAP0BGG8"/>
<feature type="compositionally biased region" description="Polar residues" evidence="1">
    <location>
        <begin position="254"/>
        <end position="268"/>
    </location>
</feature>